<accession>A0A2A2L0A4</accession>
<keyword evidence="3" id="KW-1185">Reference proteome</keyword>
<evidence type="ECO:0000313" key="3">
    <source>
        <dbReference type="Proteomes" id="UP000218231"/>
    </source>
</evidence>
<organism evidence="2 3">
    <name type="scientific">Diploscapter pachys</name>
    <dbReference type="NCBI Taxonomy" id="2018661"/>
    <lineage>
        <taxon>Eukaryota</taxon>
        <taxon>Metazoa</taxon>
        <taxon>Ecdysozoa</taxon>
        <taxon>Nematoda</taxon>
        <taxon>Chromadorea</taxon>
        <taxon>Rhabditida</taxon>
        <taxon>Rhabditina</taxon>
        <taxon>Rhabditomorpha</taxon>
        <taxon>Rhabditoidea</taxon>
        <taxon>Rhabditidae</taxon>
        <taxon>Diploscapter</taxon>
    </lineage>
</organism>
<proteinExistence type="predicted"/>
<feature type="region of interest" description="Disordered" evidence="1">
    <location>
        <begin position="44"/>
        <end position="86"/>
    </location>
</feature>
<sequence>MSPICEPGNAVGDMESLYGYQVPLNVIGQQEEYYDCETLGKKAGSKAASSTKSHSQSGQSSKMDRKGVGGSAAQNDDATIIYTTEG</sequence>
<comment type="caution">
    <text evidence="2">The sequence shown here is derived from an EMBL/GenBank/DDBJ whole genome shotgun (WGS) entry which is preliminary data.</text>
</comment>
<protein>
    <submittedName>
        <fullName evidence="2">Uncharacterized protein</fullName>
    </submittedName>
</protein>
<reference evidence="2 3" key="1">
    <citation type="journal article" date="2017" name="Curr. Biol.">
        <title>Genome architecture and evolution of a unichromosomal asexual nematode.</title>
        <authorList>
            <person name="Fradin H."/>
            <person name="Zegar C."/>
            <person name="Gutwein M."/>
            <person name="Lucas J."/>
            <person name="Kovtun M."/>
            <person name="Corcoran D."/>
            <person name="Baugh L.R."/>
            <person name="Kiontke K."/>
            <person name="Gunsalus K."/>
            <person name="Fitch D.H."/>
            <person name="Piano F."/>
        </authorList>
    </citation>
    <scope>NUCLEOTIDE SEQUENCE [LARGE SCALE GENOMIC DNA]</scope>
    <source>
        <strain evidence="2">PF1309</strain>
    </source>
</reference>
<dbReference type="EMBL" id="LIAE01007402">
    <property type="protein sequence ID" value="PAV79547.1"/>
    <property type="molecule type" value="Genomic_DNA"/>
</dbReference>
<evidence type="ECO:0000313" key="2">
    <source>
        <dbReference type="EMBL" id="PAV79547.1"/>
    </source>
</evidence>
<dbReference type="AlphaFoldDB" id="A0A2A2L0A4"/>
<dbReference type="Proteomes" id="UP000218231">
    <property type="component" value="Unassembled WGS sequence"/>
</dbReference>
<evidence type="ECO:0000256" key="1">
    <source>
        <dbReference type="SAM" id="MobiDB-lite"/>
    </source>
</evidence>
<gene>
    <name evidence="2" type="ORF">WR25_20900</name>
</gene>
<name>A0A2A2L0A4_9BILA</name>
<feature type="compositionally biased region" description="Low complexity" evidence="1">
    <location>
        <begin position="44"/>
        <end position="61"/>
    </location>
</feature>
<feature type="compositionally biased region" description="Polar residues" evidence="1">
    <location>
        <begin position="72"/>
        <end position="86"/>
    </location>
</feature>